<feature type="domain" description="MurNAc-LAA" evidence="2">
    <location>
        <begin position="380"/>
        <end position="493"/>
    </location>
</feature>
<protein>
    <submittedName>
        <fullName evidence="3">N-acetylmuramoyl-L-alanine amidase</fullName>
    </submittedName>
</protein>
<dbReference type="AlphaFoldDB" id="A0A1H8A5H1"/>
<accession>A0A1H8A5H1</accession>
<gene>
    <name evidence="3" type="ORF">SAMN05192533_104249</name>
</gene>
<dbReference type="Pfam" id="PF01520">
    <property type="entry name" value="Amidase_3"/>
    <property type="match status" value="1"/>
</dbReference>
<dbReference type="Gene3D" id="3.40.630.40">
    <property type="entry name" value="Zn-dependent exopeptidases"/>
    <property type="match status" value="1"/>
</dbReference>
<dbReference type="InterPro" id="IPR051922">
    <property type="entry name" value="Bact_Sporulation_Assoc"/>
</dbReference>
<dbReference type="Proteomes" id="UP000198553">
    <property type="component" value="Unassembled WGS sequence"/>
</dbReference>
<dbReference type="STRING" id="930146.SAMN05192533_104249"/>
<dbReference type="GO" id="GO:0009253">
    <property type="term" value="P:peptidoglycan catabolic process"/>
    <property type="evidence" value="ECO:0007669"/>
    <property type="project" value="InterPro"/>
</dbReference>
<evidence type="ECO:0000313" key="4">
    <source>
        <dbReference type="Proteomes" id="UP000198553"/>
    </source>
</evidence>
<organism evidence="3 4">
    <name type="scientific">Mesobacillus persicus</name>
    <dbReference type="NCBI Taxonomy" id="930146"/>
    <lineage>
        <taxon>Bacteria</taxon>
        <taxon>Bacillati</taxon>
        <taxon>Bacillota</taxon>
        <taxon>Bacilli</taxon>
        <taxon>Bacillales</taxon>
        <taxon>Bacillaceae</taxon>
        <taxon>Mesobacillus</taxon>
    </lineage>
</organism>
<dbReference type="RefSeq" id="WP_090743434.1">
    <property type="nucleotide sequence ID" value="NZ_FOBW01000004.1"/>
</dbReference>
<keyword evidence="1" id="KW-0732">Signal</keyword>
<feature type="signal peptide" evidence="1">
    <location>
        <begin position="1"/>
        <end position="24"/>
    </location>
</feature>
<evidence type="ECO:0000259" key="2">
    <source>
        <dbReference type="SMART" id="SM00646"/>
    </source>
</evidence>
<evidence type="ECO:0000256" key="1">
    <source>
        <dbReference type="SAM" id="SignalP"/>
    </source>
</evidence>
<dbReference type="SUPFAM" id="SSF53187">
    <property type="entry name" value="Zn-dependent exopeptidases"/>
    <property type="match status" value="1"/>
</dbReference>
<dbReference type="OrthoDB" id="363232at2"/>
<feature type="chain" id="PRO_5011685908" evidence="1">
    <location>
        <begin position="25"/>
        <end position="499"/>
    </location>
</feature>
<dbReference type="GO" id="GO:0008745">
    <property type="term" value="F:N-acetylmuramoyl-L-alanine amidase activity"/>
    <property type="evidence" value="ECO:0007669"/>
    <property type="project" value="InterPro"/>
</dbReference>
<dbReference type="SMART" id="SM00646">
    <property type="entry name" value="Ami_3"/>
    <property type="match status" value="1"/>
</dbReference>
<dbReference type="Gene3D" id="3.40.50.12090">
    <property type="match status" value="2"/>
</dbReference>
<dbReference type="PANTHER" id="PTHR30032">
    <property type="entry name" value="N-ACETYLMURAMOYL-L-ALANINE AMIDASE-RELATED"/>
    <property type="match status" value="1"/>
</dbReference>
<dbReference type="PANTHER" id="PTHR30032:SF8">
    <property type="entry name" value="GERMINATION-SPECIFIC N-ACETYLMURAMOYL-L-ALANINE AMIDASE"/>
    <property type="match status" value="1"/>
</dbReference>
<sequence>MKKFFVGSLFVIILYFMLFNQASAEGYTSRIGGEDRFDVAANVAKSGWSSANTVIIANYKAYADALAAAPLAYKYDAPILLTQPNVLTSTTKNEIVRLNAKSVIVVGGSGSVSDQVVSQLKSLGVSVERISGNNRFEVANNIAMKIGKSSKVVLAYGLNFPDALAIAPYAARNGFPILLTNNDAIPQSTKNLVHNWNVSQTIIVGGEGSVSKNVFNSVPNPHRIGGKNRFEVAANIASKYFSTQSESIVATGMTFADALTGSVLAAKTNKPILLTSSTSIPNETKNAIMNNGFESFTILGGIGSVSTGVANDLKVLGGGLVIVIDPGHGGSDPGASGYGEVEKELVLDISKRLEKRLVNSNYGVLMTRTDDTYPTLDERVKLANESGANAFVSIHVNAFTSSSAHGTETFWNATNASSDSKLLAEEIQKQLVAALGTYNRGVNGKQGFKVIKDTEIPSVLVEVAFVSNPNEAQLLSDPAFRQKAADAIYNGIINYFNKQ</sequence>
<dbReference type="EMBL" id="FOBW01000004">
    <property type="protein sequence ID" value="SEM65736.1"/>
    <property type="molecule type" value="Genomic_DNA"/>
</dbReference>
<dbReference type="CDD" id="cd02696">
    <property type="entry name" value="MurNAc-LAA"/>
    <property type="match status" value="1"/>
</dbReference>
<dbReference type="Pfam" id="PF04122">
    <property type="entry name" value="CW_binding_2"/>
    <property type="match status" value="3"/>
</dbReference>
<evidence type="ECO:0000313" key="3">
    <source>
        <dbReference type="EMBL" id="SEM65736.1"/>
    </source>
</evidence>
<dbReference type="InterPro" id="IPR002508">
    <property type="entry name" value="MurNAc-LAA_cat"/>
</dbReference>
<name>A0A1H8A5H1_9BACI</name>
<keyword evidence="4" id="KW-1185">Reference proteome</keyword>
<reference evidence="4" key="1">
    <citation type="submission" date="2016-10" db="EMBL/GenBank/DDBJ databases">
        <authorList>
            <person name="Varghese N."/>
            <person name="Submissions S."/>
        </authorList>
    </citation>
    <scope>NUCLEOTIDE SEQUENCE [LARGE SCALE GENOMIC DNA]</scope>
    <source>
        <strain evidence="4">B48,IBRC-M 10115,DSM 25386,CECT 8001</strain>
    </source>
</reference>
<proteinExistence type="predicted"/>
<dbReference type="InterPro" id="IPR007253">
    <property type="entry name" value="Cell_wall-bd_2"/>
</dbReference>